<dbReference type="AlphaFoldDB" id="X1GE08"/>
<protein>
    <submittedName>
        <fullName evidence="1">Uncharacterized protein</fullName>
    </submittedName>
</protein>
<name>X1GE08_9ZZZZ</name>
<gene>
    <name evidence="1" type="ORF">S03H2_21189</name>
</gene>
<comment type="caution">
    <text evidence="1">The sequence shown here is derived from an EMBL/GenBank/DDBJ whole genome shotgun (WGS) entry which is preliminary data.</text>
</comment>
<accession>X1GE08</accession>
<organism evidence="1">
    <name type="scientific">marine sediment metagenome</name>
    <dbReference type="NCBI Taxonomy" id="412755"/>
    <lineage>
        <taxon>unclassified sequences</taxon>
        <taxon>metagenomes</taxon>
        <taxon>ecological metagenomes</taxon>
    </lineage>
</organism>
<evidence type="ECO:0000313" key="1">
    <source>
        <dbReference type="EMBL" id="GAH43030.1"/>
    </source>
</evidence>
<reference evidence="1" key="1">
    <citation type="journal article" date="2014" name="Front. Microbiol.">
        <title>High frequency of phylogenetically diverse reductive dehalogenase-homologous genes in deep subseafloor sedimentary metagenomes.</title>
        <authorList>
            <person name="Kawai M."/>
            <person name="Futagami T."/>
            <person name="Toyoda A."/>
            <person name="Takaki Y."/>
            <person name="Nishi S."/>
            <person name="Hori S."/>
            <person name="Arai W."/>
            <person name="Tsubouchi T."/>
            <person name="Morono Y."/>
            <person name="Uchiyama I."/>
            <person name="Ito T."/>
            <person name="Fujiyama A."/>
            <person name="Inagaki F."/>
            <person name="Takami H."/>
        </authorList>
    </citation>
    <scope>NUCLEOTIDE SEQUENCE</scope>
    <source>
        <strain evidence="1">Expedition CK06-06</strain>
    </source>
</reference>
<sequence length="43" mass="5015">RKDDDYLVWLQQTHIKQGEACDARRQLCARCLDALERAGVIKQ</sequence>
<proteinExistence type="predicted"/>
<dbReference type="EMBL" id="BARU01011253">
    <property type="protein sequence ID" value="GAH43030.1"/>
    <property type="molecule type" value="Genomic_DNA"/>
</dbReference>
<feature type="non-terminal residue" evidence="1">
    <location>
        <position position="1"/>
    </location>
</feature>